<dbReference type="SMART" id="SM00028">
    <property type="entry name" value="TPR"/>
    <property type="match status" value="5"/>
</dbReference>
<evidence type="ECO:0000256" key="5">
    <source>
        <dbReference type="PROSITE-ProRule" id="PRU00339"/>
    </source>
</evidence>
<feature type="transmembrane region" description="Helical" evidence="6">
    <location>
        <begin position="52"/>
        <end position="78"/>
    </location>
</feature>
<dbReference type="Gene3D" id="1.25.40.10">
    <property type="entry name" value="Tetratricopeptide repeat domain"/>
    <property type="match status" value="3"/>
</dbReference>
<evidence type="ECO:0000313" key="9">
    <source>
        <dbReference type="EMBL" id="OXA86704.1"/>
    </source>
</evidence>
<feature type="transmembrane region" description="Helical" evidence="6">
    <location>
        <begin position="393"/>
        <end position="413"/>
    </location>
</feature>
<feature type="transmembrane region" description="Helical" evidence="6">
    <location>
        <begin position="448"/>
        <end position="470"/>
    </location>
</feature>
<dbReference type="OrthoDB" id="665122at2"/>
<dbReference type="Proteomes" id="UP000198302">
    <property type="component" value="Unassembled WGS sequence"/>
</dbReference>
<evidence type="ECO:0000256" key="4">
    <source>
        <dbReference type="ARBA" id="ARBA00023136"/>
    </source>
</evidence>
<reference evidence="8 10" key="1">
    <citation type="submission" date="2015-01" db="EMBL/GenBank/DDBJ databases">
        <title>Genome of Flavobacterium hibernum DSM 12611.</title>
        <authorList>
            <person name="Stropko S.J."/>
            <person name="Pipes S.E."/>
            <person name="Newman J.D."/>
        </authorList>
    </citation>
    <scope>NUCLEOTIDE SEQUENCE [LARGE SCALE GENOMIC DNA]</scope>
    <source>
        <strain evidence="8 10">DSM 12611</strain>
    </source>
</reference>
<gene>
    <name evidence="9" type="ORF">B0A73_13540</name>
    <name evidence="8" type="ORF">IW18_12800</name>
</gene>
<keyword evidence="2 6" id="KW-0812">Transmembrane</keyword>
<evidence type="ECO:0000259" key="7">
    <source>
        <dbReference type="Pfam" id="PF04932"/>
    </source>
</evidence>
<reference evidence="9 11" key="2">
    <citation type="submission" date="2016-11" db="EMBL/GenBank/DDBJ databases">
        <title>Whole genomes of Flavobacteriaceae.</title>
        <authorList>
            <person name="Stine C."/>
            <person name="Li C."/>
            <person name="Tadesse D."/>
        </authorList>
    </citation>
    <scope>NUCLEOTIDE SEQUENCE [LARGE SCALE GENOMIC DNA]</scope>
    <source>
        <strain evidence="9 11">ATCC 51468</strain>
    </source>
</reference>
<dbReference type="Proteomes" id="UP000032061">
    <property type="component" value="Unassembled WGS sequence"/>
</dbReference>
<keyword evidence="3 6" id="KW-1133">Transmembrane helix</keyword>
<dbReference type="STRING" id="37752.IW18_12800"/>
<dbReference type="EMBL" id="MUGX01000015">
    <property type="protein sequence ID" value="OXA86704.1"/>
    <property type="molecule type" value="Genomic_DNA"/>
</dbReference>
<dbReference type="Pfam" id="PF13431">
    <property type="entry name" value="TPR_17"/>
    <property type="match status" value="1"/>
</dbReference>
<feature type="domain" description="O-antigen ligase-related" evidence="7">
    <location>
        <begin position="213"/>
        <end position="368"/>
    </location>
</feature>
<dbReference type="SUPFAM" id="SSF81901">
    <property type="entry name" value="HCP-like"/>
    <property type="match status" value="1"/>
</dbReference>
<dbReference type="EMBL" id="JPRK01000010">
    <property type="protein sequence ID" value="KIO52492.1"/>
    <property type="molecule type" value="Genomic_DNA"/>
</dbReference>
<feature type="transmembrane region" description="Helical" evidence="6">
    <location>
        <begin position="85"/>
        <end position="102"/>
    </location>
</feature>
<feature type="transmembrane region" description="Helical" evidence="6">
    <location>
        <begin position="419"/>
        <end position="436"/>
    </location>
</feature>
<dbReference type="InterPro" id="IPR011990">
    <property type="entry name" value="TPR-like_helical_dom_sf"/>
</dbReference>
<dbReference type="PROSITE" id="PS50005">
    <property type="entry name" value="TPR"/>
    <property type="match status" value="3"/>
</dbReference>
<dbReference type="SUPFAM" id="SSF48452">
    <property type="entry name" value="TPR-like"/>
    <property type="match status" value="1"/>
</dbReference>
<dbReference type="InterPro" id="IPR007016">
    <property type="entry name" value="O-antigen_ligase-rel_domated"/>
</dbReference>
<feature type="transmembrane region" description="Helical" evidence="6">
    <location>
        <begin position="108"/>
        <end position="129"/>
    </location>
</feature>
<feature type="repeat" description="TPR" evidence="5">
    <location>
        <begin position="512"/>
        <end position="545"/>
    </location>
</feature>
<dbReference type="GO" id="GO:0016020">
    <property type="term" value="C:membrane"/>
    <property type="evidence" value="ECO:0007669"/>
    <property type="project" value="UniProtKB-SubCell"/>
</dbReference>
<evidence type="ECO:0000313" key="10">
    <source>
        <dbReference type="Proteomes" id="UP000032061"/>
    </source>
</evidence>
<dbReference type="Pfam" id="PF13181">
    <property type="entry name" value="TPR_8"/>
    <property type="match status" value="1"/>
</dbReference>
<evidence type="ECO:0000256" key="1">
    <source>
        <dbReference type="ARBA" id="ARBA00004141"/>
    </source>
</evidence>
<protein>
    <recommendedName>
        <fullName evidence="7">O-antigen ligase-related domain-containing protein</fullName>
    </recommendedName>
</protein>
<comment type="caution">
    <text evidence="8">The sequence shown here is derived from an EMBL/GenBank/DDBJ whole genome shotgun (WGS) entry which is preliminary data.</text>
</comment>
<dbReference type="PANTHER" id="PTHR37422:SF13">
    <property type="entry name" value="LIPOPOLYSACCHARIDE BIOSYNTHESIS PROTEIN PA4999-RELATED"/>
    <property type="match status" value="1"/>
</dbReference>
<dbReference type="PANTHER" id="PTHR37422">
    <property type="entry name" value="TEICHURONIC ACID BIOSYNTHESIS PROTEIN TUAE"/>
    <property type="match status" value="1"/>
</dbReference>
<feature type="transmembrane region" description="Helical" evidence="6">
    <location>
        <begin position="181"/>
        <end position="201"/>
    </location>
</feature>
<dbReference type="AlphaFoldDB" id="A0A0D0F302"/>
<proteinExistence type="predicted"/>
<sequence>MKTNEIDKIINQTRKGKSTSNLMVLLVVVLLLLIDFFPYFKSLEIINPQFLYLSILNLFLGVYFYYNYSATAAVVFPLLRRSSIFKLYLAFVILCSISFFVAKNTSLVFTKLTEIVIVFCLFINLAILLKDKLDLLYKIVLIVGISAFVQACQQLYNFIIIPRNASVIDLLSAMKGNTGNINILAASLTIKVPFILLGIVHFTGYKKYFLLVALFSVTSVIFLTGARTPLINLFIIYSIYTTYLLKDSFSKLSFIKILYLIIPILIAVLFANSIFEKSKDKGRYVSLENRLSQISTNDASSQARLAYWENTLKLSQNNPIFGIGLGNYQVESIPYERTVSNDNVVSLHAHNDFLEILAETGIVNSLIYLSLFLLVFVINLKNLLKANSADTKLIALLTLMLLIVYGIDSVFNFPMYRPTMSIFFSLILAFTVLNNYSQKEISISKSTVKIIFGILIVISIATSYSSFLIYKASNLEYLLATDDINMKEKGTLTGDEVVKRIPSYPNTLSSSESFYEYAGIYYVREKQYDKALKYFAKASKINGYSGRIEFYKQVISRHKGDLDSAYIYSKQAFYLRPRNYELYNSAVKYAIEKKDTLELLKEHTLFDKYRPMSETWILVTKGLHYSGYNYSSLMAFVNKGLKKFPKDSILLQQKNQLLVSTYLKGGQKLENASELDKALGSYGKALKIDPKNIYVIQNIGFNYLKQGHNKKAIKYLMDALKYPGLKDGKTEFFIGLTYLKENDKINALKYLNLSKNKNYPLAKQLTSNLYNSSITDEKDLIKKKNDLLVADYITEGQKLENEKKMDKALETYKKALEIDPNSIYASQNIGFYYLKVGQTKKAINYLLAALKYPGLTDGKTEFFLAICYLKENEKIKACKYLNISKSKNYAPAQESLTSICK</sequence>
<dbReference type="Pfam" id="PF04932">
    <property type="entry name" value="Wzy_C"/>
    <property type="match status" value="1"/>
</dbReference>
<feature type="transmembrane region" description="Helical" evidence="6">
    <location>
        <begin position="362"/>
        <end position="381"/>
    </location>
</feature>
<keyword evidence="5" id="KW-0802">TPR repeat</keyword>
<feature type="repeat" description="TPR" evidence="5">
    <location>
        <begin position="789"/>
        <end position="822"/>
    </location>
</feature>
<feature type="transmembrane region" description="Helical" evidence="6">
    <location>
        <begin position="257"/>
        <end position="275"/>
    </location>
</feature>
<evidence type="ECO:0000256" key="6">
    <source>
        <dbReference type="SAM" id="Phobius"/>
    </source>
</evidence>
<comment type="subcellular location">
    <subcellularLocation>
        <location evidence="1">Membrane</location>
        <topology evidence="1">Multi-pass membrane protein</topology>
    </subcellularLocation>
</comment>
<keyword evidence="11" id="KW-1185">Reference proteome</keyword>
<evidence type="ECO:0000313" key="8">
    <source>
        <dbReference type="EMBL" id="KIO52492.1"/>
    </source>
</evidence>
<keyword evidence="4 6" id="KW-0472">Membrane</keyword>
<evidence type="ECO:0000256" key="3">
    <source>
        <dbReference type="ARBA" id="ARBA00022989"/>
    </source>
</evidence>
<feature type="transmembrane region" description="Helical" evidence="6">
    <location>
        <begin position="208"/>
        <end position="224"/>
    </location>
</feature>
<accession>A0A0D0F302</accession>
<feature type="repeat" description="TPR" evidence="5">
    <location>
        <begin position="659"/>
        <end position="692"/>
    </location>
</feature>
<evidence type="ECO:0000313" key="11">
    <source>
        <dbReference type="Proteomes" id="UP000198302"/>
    </source>
</evidence>
<name>A0A0D0F302_9FLAO</name>
<dbReference type="InterPro" id="IPR019734">
    <property type="entry name" value="TPR_rpt"/>
</dbReference>
<organism evidence="8 10">
    <name type="scientific">Flavobacterium hibernum</name>
    <dbReference type="NCBI Taxonomy" id="37752"/>
    <lineage>
        <taxon>Bacteria</taxon>
        <taxon>Pseudomonadati</taxon>
        <taxon>Bacteroidota</taxon>
        <taxon>Flavobacteriia</taxon>
        <taxon>Flavobacteriales</taxon>
        <taxon>Flavobacteriaceae</taxon>
        <taxon>Flavobacterium</taxon>
    </lineage>
</organism>
<evidence type="ECO:0000256" key="2">
    <source>
        <dbReference type="ARBA" id="ARBA00022692"/>
    </source>
</evidence>
<feature type="transmembrane region" description="Helical" evidence="6">
    <location>
        <begin position="21"/>
        <end position="40"/>
    </location>
</feature>
<dbReference type="InterPro" id="IPR051533">
    <property type="entry name" value="WaaL-like"/>
</dbReference>